<evidence type="ECO:0000313" key="2">
    <source>
        <dbReference type="Proteomes" id="UP001346149"/>
    </source>
</evidence>
<keyword evidence="2" id="KW-1185">Reference proteome</keyword>
<comment type="caution">
    <text evidence="1">The sequence shown here is derived from an EMBL/GenBank/DDBJ whole genome shotgun (WGS) entry which is preliminary data.</text>
</comment>
<gene>
    <name evidence="1" type="ORF">SAY86_001354</name>
</gene>
<evidence type="ECO:0000313" key="1">
    <source>
        <dbReference type="EMBL" id="KAK4803151.1"/>
    </source>
</evidence>
<protein>
    <submittedName>
        <fullName evidence="1">Uncharacterized protein</fullName>
    </submittedName>
</protein>
<reference evidence="1 2" key="1">
    <citation type="journal article" date="2023" name="Hortic Res">
        <title>Pangenome of water caltrop reveals structural variations and asymmetric subgenome divergence after allopolyploidization.</title>
        <authorList>
            <person name="Zhang X."/>
            <person name="Chen Y."/>
            <person name="Wang L."/>
            <person name="Yuan Y."/>
            <person name="Fang M."/>
            <person name="Shi L."/>
            <person name="Lu R."/>
            <person name="Comes H.P."/>
            <person name="Ma Y."/>
            <person name="Chen Y."/>
            <person name="Huang G."/>
            <person name="Zhou Y."/>
            <person name="Zheng Z."/>
            <person name="Qiu Y."/>
        </authorList>
    </citation>
    <scope>NUCLEOTIDE SEQUENCE [LARGE SCALE GENOMIC DNA]</scope>
    <source>
        <strain evidence="1">F231</strain>
    </source>
</reference>
<proteinExistence type="predicted"/>
<accession>A0AAN7N0S0</accession>
<dbReference type="EMBL" id="JAXQNO010000002">
    <property type="protein sequence ID" value="KAK4803151.1"/>
    <property type="molecule type" value="Genomic_DNA"/>
</dbReference>
<dbReference type="Gene3D" id="3.30.300.30">
    <property type="match status" value="1"/>
</dbReference>
<dbReference type="AlphaFoldDB" id="A0AAN7N0S0"/>
<dbReference type="InterPro" id="IPR045851">
    <property type="entry name" value="AMP-bd_C_sf"/>
</dbReference>
<organism evidence="1 2">
    <name type="scientific">Trapa natans</name>
    <name type="common">Water chestnut</name>
    <dbReference type="NCBI Taxonomy" id="22666"/>
    <lineage>
        <taxon>Eukaryota</taxon>
        <taxon>Viridiplantae</taxon>
        <taxon>Streptophyta</taxon>
        <taxon>Embryophyta</taxon>
        <taxon>Tracheophyta</taxon>
        <taxon>Spermatophyta</taxon>
        <taxon>Magnoliopsida</taxon>
        <taxon>eudicotyledons</taxon>
        <taxon>Gunneridae</taxon>
        <taxon>Pentapetalae</taxon>
        <taxon>rosids</taxon>
        <taxon>malvids</taxon>
        <taxon>Myrtales</taxon>
        <taxon>Lythraceae</taxon>
        <taxon>Trapa</taxon>
    </lineage>
</organism>
<name>A0AAN7N0S0_TRANT</name>
<dbReference type="Proteomes" id="UP001346149">
    <property type="component" value="Unassembled WGS sequence"/>
</dbReference>
<dbReference type="SUPFAM" id="SSF56801">
    <property type="entry name" value="Acetyl-CoA synthetase-like"/>
    <property type="match status" value="1"/>
</dbReference>
<sequence length="137" mass="15594">MGGMWLFVRDRLRASRPNSWRTYNYPPKVSGRARVRQICACAYLHILAVQLTQREVIEFCKRNLACFKVPKKKVFVAGTLPNTASEKIQRRAVAEHLIARISTARVAQVRRLGILGIDLWCNHGLQIVTQSPPLTVK</sequence>